<organism evidence="1 2">
    <name type="scientific">Sphaerobolus stellatus (strain SS14)</name>
    <dbReference type="NCBI Taxonomy" id="990650"/>
    <lineage>
        <taxon>Eukaryota</taxon>
        <taxon>Fungi</taxon>
        <taxon>Dikarya</taxon>
        <taxon>Basidiomycota</taxon>
        <taxon>Agaricomycotina</taxon>
        <taxon>Agaricomycetes</taxon>
        <taxon>Phallomycetidae</taxon>
        <taxon>Geastrales</taxon>
        <taxon>Sphaerobolaceae</taxon>
        <taxon>Sphaerobolus</taxon>
    </lineage>
</organism>
<protein>
    <submittedName>
        <fullName evidence="1">Uncharacterized protein</fullName>
    </submittedName>
</protein>
<gene>
    <name evidence="1" type="ORF">M422DRAFT_270145</name>
</gene>
<dbReference type="Proteomes" id="UP000054279">
    <property type="component" value="Unassembled WGS sequence"/>
</dbReference>
<evidence type="ECO:0000313" key="2">
    <source>
        <dbReference type="Proteomes" id="UP000054279"/>
    </source>
</evidence>
<reference evidence="1 2" key="1">
    <citation type="submission" date="2014-06" db="EMBL/GenBank/DDBJ databases">
        <title>Evolutionary Origins and Diversification of the Mycorrhizal Mutualists.</title>
        <authorList>
            <consortium name="DOE Joint Genome Institute"/>
            <consortium name="Mycorrhizal Genomics Consortium"/>
            <person name="Kohler A."/>
            <person name="Kuo A."/>
            <person name="Nagy L.G."/>
            <person name="Floudas D."/>
            <person name="Copeland A."/>
            <person name="Barry K.W."/>
            <person name="Cichocki N."/>
            <person name="Veneault-Fourrey C."/>
            <person name="LaButti K."/>
            <person name="Lindquist E.A."/>
            <person name="Lipzen A."/>
            <person name="Lundell T."/>
            <person name="Morin E."/>
            <person name="Murat C."/>
            <person name="Riley R."/>
            <person name="Ohm R."/>
            <person name="Sun H."/>
            <person name="Tunlid A."/>
            <person name="Henrissat B."/>
            <person name="Grigoriev I.V."/>
            <person name="Hibbett D.S."/>
            <person name="Martin F."/>
        </authorList>
    </citation>
    <scope>NUCLEOTIDE SEQUENCE [LARGE SCALE GENOMIC DNA]</scope>
    <source>
        <strain evidence="1 2">SS14</strain>
    </source>
</reference>
<dbReference type="HOGENOM" id="CLU_1031221_0_0_1"/>
<keyword evidence="2" id="KW-1185">Reference proteome</keyword>
<dbReference type="AlphaFoldDB" id="A0A0C9UHX4"/>
<dbReference type="EMBL" id="KN837303">
    <property type="protein sequence ID" value="KIJ28542.1"/>
    <property type="molecule type" value="Genomic_DNA"/>
</dbReference>
<sequence length="270" mass="29639">MSHNENRGLGLYGTCQAPTVRSLVLLPRQHFIHRPPLSPSCLSITVTHPSPHPSSTSEMRRSTIHAPTSLWDAMPPPPASCLPFYSPHSHCTIQPLHYGCALFPVTLRTICSPPLADSHLRWPAGCCAAASRRLLAILFTTLPFHHPATSLWLHPLSCHPPHHVQPTSCRSAPLLAYGTPYHLLPPTHCLFIPHSPILPSSRFIMAPHPFPPPSPHSVACHLSLRTAIGLWDAMPPPPIHPPLFLLHSCHMGPLCPNLLLSTCPHLYSTI</sequence>
<evidence type="ECO:0000313" key="1">
    <source>
        <dbReference type="EMBL" id="KIJ28542.1"/>
    </source>
</evidence>
<name>A0A0C9UHX4_SPHS4</name>
<accession>A0A0C9UHX4</accession>
<proteinExistence type="predicted"/>